<protein>
    <recommendedName>
        <fullName evidence="3">Gingipain domain-containing protein</fullName>
    </recommendedName>
</protein>
<proteinExistence type="predicted"/>
<evidence type="ECO:0000313" key="2">
    <source>
        <dbReference type="Proteomes" id="UP000738431"/>
    </source>
</evidence>
<evidence type="ECO:0008006" key="3">
    <source>
        <dbReference type="Google" id="ProtNLM"/>
    </source>
</evidence>
<keyword evidence="2" id="KW-1185">Reference proteome</keyword>
<sequence length="512" mass="55223">MPTKIIVSHRAALQAKYAAGLTRIDTALQTLIQADARRHLSTQIIYLDDPTSMTAVGGRPVSIPATERQTKAAIDAIYAHHAPDYLLILGAPDVLPHQQLHNPLYRPRRSPDPDQFVPSDLPYACNTSYAQDITQFVGPSRVVGRLPDVTGSHDARAFAALIKRQSRWTSQPAKAYDQPFGLTAQIWQASTQLSLSNAFGSPARPHQSPPAGPNWTPPQLRPKSHFINCHGAPSDPRFYGESPSHAMPVAHDASLLAGHITRGTVTAAECCYGAELFDPTTSALGTLPLCQTYLQEGAYGYLGSSTIAYGPRQGNALADLICISFFQALRAGASLGRSTLEARTQFVAGSAALSPFELKTLAQFNLLGDPSIHPVKRPADATLTEDPNFATKSRRYLAHQQGLTLQKTQAVAGALDDTTPSPRLLKKVRAIFHAKPPRLLRVLTYPIREPGSTLAKARGVAHALRTAPPRAFHIAFEPSPHPEAGRPLQLSAVLAIEDAAGEIVAVQHLCSR</sequence>
<dbReference type="Proteomes" id="UP000738431">
    <property type="component" value="Chromosome"/>
</dbReference>
<dbReference type="Gene3D" id="3.40.50.10390">
    <property type="entry name" value="Gingipain r, domain 1"/>
    <property type="match status" value="1"/>
</dbReference>
<name>A0ABZ1C464_9BACT</name>
<reference evidence="1 2" key="2">
    <citation type="submission" date="2023-12" db="EMBL/GenBank/DDBJ databases">
        <title>Description of an unclassified Opitutus bacterium of Verrucomicrobiota.</title>
        <authorList>
            <person name="Zhang D.-F."/>
        </authorList>
    </citation>
    <scope>NUCLEOTIDE SEQUENCE [LARGE SCALE GENOMIC DNA]</scope>
    <source>
        <strain evidence="1 2">WL0086</strain>
    </source>
</reference>
<accession>A0ABZ1C464</accession>
<gene>
    <name evidence="1" type="ORF">K1X11_015225</name>
</gene>
<dbReference type="EMBL" id="CP139781">
    <property type="protein sequence ID" value="WRQ86165.1"/>
    <property type="molecule type" value="Genomic_DNA"/>
</dbReference>
<dbReference type="RefSeq" id="WP_221031671.1">
    <property type="nucleotide sequence ID" value="NZ_CP139781.1"/>
</dbReference>
<organism evidence="1 2">
    <name type="scientific">Actomonas aquatica</name>
    <dbReference type="NCBI Taxonomy" id="2866162"/>
    <lineage>
        <taxon>Bacteria</taxon>
        <taxon>Pseudomonadati</taxon>
        <taxon>Verrucomicrobiota</taxon>
        <taxon>Opitutia</taxon>
        <taxon>Opitutales</taxon>
        <taxon>Opitutaceae</taxon>
        <taxon>Actomonas</taxon>
    </lineage>
</organism>
<dbReference type="InterPro" id="IPR029031">
    <property type="entry name" value="Gingipain_N_sf"/>
</dbReference>
<reference evidence="1 2" key="1">
    <citation type="submission" date="2021-08" db="EMBL/GenBank/DDBJ databases">
        <authorList>
            <person name="Zhang D."/>
            <person name="Zhang A."/>
            <person name="Wang L."/>
        </authorList>
    </citation>
    <scope>NUCLEOTIDE SEQUENCE [LARGE SCALE GENOMIC DNA]</scope>
    <source>
        <strain evidence="1 2">WL0086</strain>
    </source>
</reference>
<evidence type="ECO:0000313" key="1">
    <source>
        <dbReference type="EMBL" id="WRQ86165.1"/>
    </source>
</evidence>